<dbReference type="EC" id="2.5.1.3" evidence="1"/>
<sequence>MKRFDTSLYFITDSTNYEEDEFLRRVEASLQGGVTILQIREKNKGTRAYIDLAEKVHALTRRYGVPLIIDDRVDVALAVDAEGVHLGAEDMTVAAARKILGEDKIIGATAKTVPWAMDEAAQGADYLGVGAIYPTTTKVKTVLTSTDTLRKICGAVSIPVNAIGGLNRDNIDVLAGIPVAGICAVSAIMKAEDPKKAAEELKARAEELGLIRRKGETEK</sequence>
<keyword evidence="1" id="KW-0808">Transferase</keyword>
<organism evidence="1 2">
    <name type="scientific">Aristaeella hokkaidonensis</name>
    <dbReference type="NCBI Taxonomy" id="3046382"/>
    <lineage>
        <taxon>Bacteria</taxon>
        <taxon>Bacillati</taxon>
        <taxon>Bacillota</taxon>
        <taxon>Clostridia</taxon>
        <taxon>Eubacteriales</taxon>
        <taxon>Aristaeellaceae</taxon>
        <taxon>Aristaeella</taxon>
    </lineage>
</organism>
<evidence type="ECO:0000313" key="1">
    <source>
        <dbReference type="EMBL" id="QUC67538.1"/>
    </source>
</evidence>
<keyword evidence="2" id="KW-1185">Reference proteome</keyword>
<reference evidence="1" key="1">
    <citation type="submission" date="2021-01" db="EMBL/GenBank/DDBJ databases">
        <title>Complete genome sequence of Clostridiales bacterium R-7.</title>
        <authorList>
            <person name="Mahoney-Kurpe S.C."/>
            <person name="Palevich N."/>
            <person name="Koike S."/>
            <person name="Moon C.D."/>
            <person name="Attwood G.T."/>
        </authorList>
    </citation>
    <scope>NUCLEOTIDE SEQUENCE</scope>
    <source>
        <strain evidence="1">R-7</strain>
    </source>
</reference>
<protein>
    <submittedName>
        <fullName evidence="1">Thiamine phosphate synthase</fullName>
        <ecNumber evidence="1">2.5.1.3</ecNumber>
    </submittedName>
</protein>
<gene>
    <name evidence="1" type="primary">thiE</name>
    <name evidence="1" type="ORF">JYE49_02220</name>
</gene>
<proteinExistence type="predicted"/>
<accession>A0AC61NLR4</accession>
<dbReference type="EMBL" id="CP068393">
    <property type="protein sequence ID" value="QUC67538.1"/>
    <property type="molecule type" value="Genomic_DNA"/>
</dbReference>
<evidence type="ECO:0000313" key="2">
    <source>
        <dbReference type="Proteomes" id="UP000682782"/>
    </source>
</evidence>
<name>A0AC61NLR4_9FIRM</name>
<dbReference type="Proteomes" id="UP000682782">
    <property type="component" value="Chromosome"/>
</dbReference>